<comment type="caution">
    <text evidence="3">The sequence shown here is derived from an EMBL/GenBank/DDBJ whole genome shotgun (WGS) entry which is preliminary data.</text>
</comment>
<feature type="region of interest" description="Disordered" evidence="1">
    <location>
        <begin position="118"/>
        <end position="145"/>
    </location>
</feature>
<dbReference type="AlphaFoldDB" id="A0AB33VJD1"/>
<proteinExistence type="predicted"/>
<feature type="signal peptide" evidence="2">
    <location>
        <begin position="1"/>
        <end position="24"/>
    </location>
</feature>
<gene>
    <name evidence="3" type="ORF">RRSL_03955</name>
</gene>
<sequence length="145" mass="13871">MWNKFAPALIVAAFAGMTALPAAAGDLEQRRLAVPWAGPGGATVGGALHGSNGGLIRGPIGGGAGGALTSNSRDRKGAIIGGAIGGGVGTAAGNAMGGRTGGIVGAAAGGGAGAALGGHIQRSSNAEQEGSDRGYRKHGKHHHRH</sequence>
<evidence type="ECO:0000256" key="2">
    <source>
        <dbReference type="SAM" id="SignalP"/>
    </source>
</evidence>
<dbReference type="EMBL" id="AAKL01000007">
    <property type="protein sequence ID" value="EAP74029.1"/>
    <property type="molecule type" value="Genomic_DNA"/>
</dbReference>
<evidence type="ECO:0000313" key="4">
    <source>
        <dbReference type="Proteomes" id="UP000005933"/>
    </source>
</evidence>
<keyword evidence="2" id="KW-0732">Signal</keyword>
<feature type="compositionally biased region" description="Basic residues" evidence="1">
    <location>
        <begin position="135"/>
        <end position="145"/>
    </location>
</feature>
<reference evidence="3 4" key="1">
    <citation type="journal article" date="2006" name="Mol. Plant Microbe Interact.">
        <title>Identification of open reading frames unique to a select agent: Ralstonia solanacearum race 3 biovar 2.</title>
        <authorList>
            <person name="Gabriel D.W."/>
            <person name="Allen C."/>
            <person name="Schell M."/>
            <person name="Denny T.P."/>
            <person name="Greenberg J.T."/>
            <person name="Duan Y.P."/>
            <person name="Flores-Cruz Z."/>
            <person name="Huang Q."/>
            <person name="Clifford J.M."/>
            <person name="Presting G."/>
            <person name="Gonzalez E.T."/>
            <person name="Reddy J."/>
            <person name="Elphinstone J."/>
            <person name="Swanson J."/>
            <person name="Yao J."/>
            <person name="Mulholland V."/>
            <person name="Liu L."/>
            <person name="Farmerie W."/>
            <person name="Patnaikuni M."/>
            <person name="Balogh B."/>
            <person name="Norman D."/>
            <person name="Alvarez A."/>
            <person name="Castillo J.A."/>
            <person name="Jones J."/>
            <person name="Saddler G."/>
            <person name="Walunas T."/>
            <person name="Zhukov A."/>
            <person name="Mikhailova N."/>
        </authorList>
    </citation>
    <scope>NUCLEOTIDE SEQUENCE [LARGE SCALE GENOMIC DNA]</scope>
    <source>
        <strain evidence="3 4">UW551</strain>
    </source>
</reference>
<evidence type="ECO:0008006" key="5">
    <source>
        <dbReference type="Google" id="ProtNLM"/>
    </source>
</evidence>
<accession>A0AB33VJD1</accession>
<name>A0AB33VJD1_RALSU</name>
<evidence type="ECO:0000256" key="1">
    <source>
        <dbReference type="SAM" id="MobiDB-lite"/>
    </source>
</evidence>
<dbReference type="Proteomes" id="UP000005933">
    <property type="component" value="Unassembled WGS sequence"/>
</dbReference>
<organism evidence="3 4">
    <name type="scientific">Ralstonia solanacearum (strain UW551)</name>
    <dbReference type="NCBI Taxonomy" id="342110"/>
    <lineage>
        <taxon>Bacteria</taxon>
        <taxon>Pseudomonadati</taxon>
        <taxon>Pseudomonadota</taxon>
        <taxon>Betaproteobacteria</taxon>
        <taxon>Burkholderiales</taxon>
        <taxon>Burkholderiaceae</taxon>
        <taxon>Ralstonia</taxon>
        <taxon>Ralstonia solanacearum species complex</taxon>
    </lineage>
</organism>
<feature type="chain" id="PRO_5044194090" description="Transmembrane protein" evidence="2">
    <location>
        <begin position="25"/>
        <end position="145"/>
    </location>
</feature>
<evidence type="ECO:0000313" key="3">
    <source>
        <dbReference type="EMBL" id="EAP74029.1"/>
    </source>
</evidence>
<protein>
    <recommendedName>
        <fullName evidence="5">Transmembrane protein</fullName>
    </recommendedName>
</protein>